<organism evidence="1">
    <name type="scientific">Inonotus obliquus</name>
    <dbReference type="NCBI Taxonomy" id="167356"/>
    <lineage>
        <taxon>Eukaryota</taxon>
        <taxon>Fungi</taxon>
        <taxon>Dikarya</taxon>
        <taxon>Basidiomycota</taxon>
        <taxon>Agaricomycotina</taxon>
        <taxon>Agaricomycetes</taxon>
        <taxon>Hymenochaetales</taxon>
        <taxon>Hymenochaetaceae</taxon>
        <taxon>Inonotus</taxon>
    </lineage>
</organism>
<accession>A0A5A4U7I7</accession>
<dbReference type="GeneID" id="41799574"/>
<dbReference type="EMBL" id="LC497415">
    <property type="protein sequence ID" value="BBN21295.1"/>
    <property type="molecule type" value="Genomic_DNA"/>
</dbReference>
<reference evidence="1" key="1">
    <citation type="submission" date="2019-08" db="EMBL/GenBank/DDBJ databases">
        <title>The complete mitochondrial genome sequence of the medicinal mushroom, Inonotus obliquus.</title>
        <authorList>
            <person name="Agnestisia R."/>
            <person name="Ono A."/>
            <person name="Nakamura L."/>
            <person name="Chino R."/>
            <person name="Aiso H."/>
            <person name="Nezu I."/>
            <person name="Ishiguri H."/>
            <person name="Yokota S."/>
            <person name="Suzuki T."/>
        </authorList>
    </citation>
    <scope>NUCLEOTIDE SEQUENCE</scope>
    <source>
        <strain evidence="1">NBRC113408</strain>
    </source>
</reference>
<gene>
    <name evidence="1" type="primary">orf122</name>
</gene>
<evidence type="ECO:0000313" key="1">
    <source>
        <dbReference type="EMBL" id="BBN21295.1"/>
    </source>
</evidence>
<dbReference type="RefSeq" id="YP_009693769.1">
    <property type="nucleotide sequence ID" value="NC_044740.1"/>
</dbReference>
<sequence>MKRLFLFREVLNNRKEKEEIKTLIRKVLDSLNLRNLNLKSSEKLIIFYTESDTKNYISYKNSIKGLSRRLYSPLRRTSLGRRIYSVATNASKFEFKFINLAFPVLETEINLTKLTKNFFFWS</sequence>
<geneLocation type="mitochondrion" evidence="1"/>
<name>A0A5A4U7I7_9AGAM</name>
<proteinExistence type="predicted"/>
<dbReference type="AlphaFoldDB" id="A0A5A4U7I7"/>
<keyword evidence="1" id="KW-0496">Mitochondrion</keyword>
<protein>
    <submittedName>
        <fullName evidence="1">Uncharacterized protein</fullName>
    </submittedName>
</protein>